<comment type="caution">
    <text evidence="1">The sequence shown here is derived from an EMBL/GenBank/DDBJ whole genome shotgun (WGS) entry which is preliminary data.</text>
</comment>
<name>K1Z5C0_9BACT</name>
<accession>K1Z5C0</accession>
<dbReference type="EMBL" id="AMFJ01028855">
    <property type="protein sequence ID" value="EKD44476.1"/>
    <property type="molecule type" value="Genomic_DNA"/>
</dbReference>
<protein>
    <submittedName>
        <fullName evidence="1">Uncharacterized protein</fullName>
    </submittedName>
</protein>
<evidence type="ECO:0000313" key="1">
    <source>
        <dbReference type="EMBL" id="EKD44476.1"/>
    </source>
</evidence>
<reference evidence="1" key="1">
    <citation type="journal article" date="2012" name="Science">
        <title>Fermentation, hydrogen, and sulfur metabolism in multiple uncultivated bacterial phyla.</title>
        <authorList>
            <person name="Wrighton K.C."/>
            <person name="Thomas B.C."/>
            <person name="Sharon I."/>
            <person name="Miller C.S."/>
            <person name="Castelle C.J."/>
            <person name="VerBerkmoes N.C."/>
            <person name="Wilkins M.J."/>
            <person name="Hettich R.L."/>
            <person name="Lipton M.S."/>
            <person name="Williams K.H."/>
            <person name="Long P.E."/>
            <person name="Banfield J.F."/>
        </authorList>
    </citation>
    <scope>NUCLEOTIDE SEQUENCE [LARGE SCALE GENOMIC DNA]</scope>
</reference>
<dbReference type="AlphaFoldDB" id="K1Z5C0"/>
<gene>
    <name evidence="1" type="ORF">ACD_71C00124G0003</name>
</gene>
<sequence>MTVSSCATNLRNIQERETNILDDILEMGKQKIARLRSFFSWKTDAILKGDSSPSFTLKVPNQSTQKPVIPYSVVSSKVLKSESLDFTVRTHSSAQQKREPTSIRVEKLNGGISAEQKELYKNYRKGLSKDDENFSIARLALSETFVFDTLSRVLKKFAQKAMQENDQETLSRFIPPKEPILRYIAHIIFVLRQTIIGSVIPTETEVQYIRAILSDEQIKEHMVASLGEKDSHARVQALRAPKVRAIQHPLIQSLVGNDTALSEKSLGHLFGNFSQYFPENTEMQRENHEKIEEKSDDTSSFIPMSLRKKTTVTEEEKLSAIIIPFKNAITMEREKQNLSIWNKMSLWDTPEKISLSSTKDFFALVPIDETFPHIVQKHGPCTYSVEKLSIGDYMTKLSQKKSFDHMLRGVFKTPELKQFNSRPEIRIPAAIFSDIMDGTPILWEERVLVSEVLSNKTFARVFTEAFEKLQSDPRIGTFNIIRYPHVNGKTILSFFENKMQQIPATEYDTNEKTSIAA</sequence>
<organism evidence="1">
    <name type="scientific">uncultured bacterium</name>
    <name type="common">gcode 4</name>
    <dbReference type="NCBI Taxonomy" id="1234023"/>
    <lineage>
        <taxon>Bacteria</taxon>
        <taxon>environmental samples</taxon>
    </lineage>
</organism>
<proteinExistence type="predicted"/>